<sequence>MHPGDSASVCTRASLWLASDEGDNVQPTSSKTRSDDDGGHGTATISTPFPGWGSLSFIPIPTGDDKSISMFPSWWLTGGFPPTPTGTESAAPALPSRPALPSGELIKGCVPNNCIAECIPWYALSLFLRKRPWCPCVPVTCIPEDDETDDEDDDEDDDDDDDSSDSDSGGKKKKCKLFGCGCGWEGLPFGPGCGKIDIDIDLPNLLPGGLFGPEPCRFFGDCPPNVGPDPEPCGPFGCNGYCNNERGCDPCPSEICGGPQCPISTGCGPKPGPNPTPNPKRPSKCEKHQETTVTEKLVFCTENISLDPTTIASINFTLSTTLTSTCVTPVMHTLTGCGILGTTTTTTVSSFTATSSEAPACSRAPLDINNDEGDNEQPPRTTDEPACTRAPLSLEDDEGDNERPVEGPSCTRAPLLLDDDEGDNAQPTSSDAPACTRAPLSLDDDEGNNEIPGDILSSMLSSAPTPTGNSTLWPNSTTFTSTPTLSSNSSNTLSGMLSFNSTMFTSTPTPTSNSSNTLSSMLSFNSTMFTSTPTLSSNSSHPILSTSESLMFTTANSTLSASRVLPPSTLSVSTTFPWGTGIPTGTPKPYCPTCDLIFSDCVRESCKPDGSDAEECAKFCLTALCYGAESADYCKRGPCRPAACPKEDPRNFFEGQPGEPFTTVLSLVSTTLTVTASPTYSTVSLSHSPTPTCNPGHTISPDSKWTALVEHQIQENPQNSTLSWTLWDEHGCKAGEGEGWNNQYDGHNISADIGAPERSQDYRMGYMLHTNVMKPWSTLNSEIEFLMSKPVEGCKELCWVKWKINNREESKSWQITDDCAQQCGSPKLTATDVTCDDGMNKWHDPGSSDLQKRGGYCTWHMPFQPANDDPPKPWTRESRWTVEIEQWMEYESSSIEWWLKDPNGNDAGHLWTDTSDVELFDSWLETQNRGPDLQMRYKMILSVLNPRKKDITQVMLTYQNEPKSQCDYYDYFSEGNKYCRPFYMTESDDETRPSRLNDCTIRGGSRIVCPSPMFKDNVEFSCDKVYDSFYPIGAGFQRRFKCWWPHDFVDPYGIEGVAVQQSAIDGVDGSMNGSWANLTWG</sequence>
<evidence type="ECO:0000313" key="2">
    <source>
        <dbReference type="Proteomes" id="UP001153331"/>
    </source>
</evidence>
<protein>
    <submittedName>
        <fullName evidence="1">Uncharacterized protein</fullName>
    </submittedName>
</protein>
<accession>A0ACC2IHA2</accession>
<evidence type="ECO:0000313" key="1">
    <source>
        <dbReference type="EMBL" id="KAJ8114502.1"/>
    </source>
</evidence>
<dbReference type="Proteomes" id="UP001153331">
    <property type="component" value="Unassembled WGS sequence"/>
</dbReference>
<keyword evidence="2" id="KW-1185">Reference proteome</keyword>
<name>A0ACC2IHA2_9PLEO</name>
<reference evidence="1" key="1">
    <citation type="submission" date="2022-11" db="EMBL/GenBank/DDBJ databases">
        <title>Genome Sequence of Boeremia exigua.</title>
        <authorList>
            <person name="Buettner E."/>
        </authorList>
    </citation>
    <scope>NUCLEOTIDE SEQUENCE</scope>
    <source>
        <strain evidence="1">CU02</strain>
    </source>
</reference>
<proteinExistence type="predicted"/>
<organism evidence="1 2">
    <name type="scientific">Boeremia exigua</name>
    <dbReference type="NCBI Taxonomy" id="749465"/>
    <lineage>
        <taxon>Eukaryota</taxon>
        <taxon>Fungi</taxon>
        <taxon>Dikarya</taxon>
        <taxon>Ascomycota</taxon>
        <taxon>Pezizomycotina</taxon>
        <taxon>Dothideomycetes</taxon>
        <taxon>Pleosporomycetidae</taxon>
        <taxon>Pleosporales</taxon>
        <taxon>Pleosporineae</taxon>
        <taxon>Didymellaceae</taxon>
        <taxon>Boeremia</taxon>
    </lineage>
</organism>
<comment type="caution">
    <text evidence="1">The sequence shown here is derived from an EMBL/GenBank/DDBJ whole genome shotgun (WGS) entry which is preliminary data.</text>
</comment>
<gene>
    <name evidence="1" type="ORF">OPT61_g3632</name>
</gene>
<dbReference type="EMBL" id="JAPHNI010000190">
    <property type="protein sequence ID" value="KAJ8114502.1"/>
    <property type="molecule type" value="Genomic_DNA"/>
</dbReference>